<dbReference type="GO" id="GO:0055085">
    <property type="term" value="P:transmembrane transport"/>
    <property type="evidence" value="ECO:0007669"/>
    <property type="project" value="InterPro"/>
</dbReference>
<keyword evidence="3 5" id="KW-1133">Transmembrane helix</keyword>
<protein>
    <submittedName>
        <fullName evidence="7">NAD(P)H-quinone oxidoreductase chain 4L</fullName>
        <ecNumber evidence="7">1.6.5.-</ecNumber>
    </submittedName>
</protein>
<evidence type="ECO:0000256" key="4">
    <source>
        <dbReference type="ARBA" id="ARBA00023136"/>
    </source>
</evidence>
<evidence type="ECO:0000256" key="3">
    <source>
        <dbReference type="ARBA" id="ARBA00022989"/>
    </source>
</evidence>
<dbReference type="AlphaFoldDB" id="A2BJA0"/>
<dbReference type="KEGG" id="hbu:Hbut_0189"/>
<dbReference type="Proteomes" id="UP000002593">
    <property type="component" value="Chromosome"/>
</dbReference>
<dbReference type="GO" id="GO:0016491">
    <property type="term" value="F:oxidoreductase activity"/>
    <property type="evidence" value="ECO:0007669"/>
    <property type="project" value="UniProtKB-KW"/>
</dbReference>
<dbReference type="Gene3D" id="1.10.287.3510">
    <property type="match status" value="1"/>
</dbReference>
<dbReference type="InterPro" id="IPR000515">
    <property type="entry name" value="MetI-like"/>
</dbReference>
<keyword evidence="2 5" id="KW-0812">Transmembrane</keyword>
<keyword evidence="7" id="KW-0560">Oxidoreductase</keyword>
<keyword evidence="4 5" id="KW-0472">Membrane</keyword>
<comment type="subcellular location">
    <subcellularLocation>
        <location evidence="1">Membrane</location>
        <topology evidence="1">Multi-pass membrane protein</topology>
    </subcellularLocation>
</comment>
<dbReference type="STRING" id="415426.Hbut_0189"/>
<dbReference type="GO" id="GO:0016020">
    <property type="term" value="C:membrane"/>
    <property type="evidence" value="ECO:0007669"/>
    <property type="project" value="UniProtKB-SubCell"/>
</dbReference>
<dbReference type="PROSITE" id="PS50928">
    <property type="entry name" value="ABC_TM1"/>
    <property type="match status" value="1"/>
</dbReference>
<feature type="transmembrane region" description="Helical" evidence="5">
    <location>
        <begin position="30"/>
        <end position="50"/>
    </location>
</feature>
<feature type="transmembrane region" description="Helical" evidence="5">
    <location>
        <begin position="56"/>
        <end position="84"/>
    </location>
</feature>
<proteinExistence type="predicted"/>
<evidence type="ECO:0000256" key="5">
    <source>
        <dbReference type="SAM" id="Phobius"/>
    </source>
</evidence>
<feature type="domain" description="ABC transmembrane type-1" evidence="6">
    <location>
        <begin position="1"/>
        <end position="100"/>
    </location>
</feature>
<dbReference type="InterPro" id="IPR039428">
    <property type="entry name" value="NUOK/Mnh_C1-like"/>
</dbReference>
<evidence type="ECO:0000313" key="7">
    <source>
        <dbReference type="EMBL" id="ABM80061.1"/>
    </source>
</evidence>
<feature type="transmembrane region" description="Helical" evidence="5">
    <location>
        <begin position="6"/>
        <end position="23"/>
    </location>
</feature>
<dbReference type="EC" id="1.6.5.-" evidence="7"/>
<dbReference type="Pfam" id="PF00420">
    <property type="entry name" value="Oxidored_q2"/>
    <property type="match status" value="1"/>
</dbReference>
<organism evidence="7 8">
    <name type="scientific">Hyperthermus butylicus (strain DSM 5456 / JCM 9403 / PLM1-5)</name>
    <dbReference type="NCBI Taxonomy" id="415426"/>
    <lineage>
        <taxon>Archaea</taxon>
        <taxon>Thermoproteota</taxon>
        <taxon>Thermoprotei</taxon>
        <taxon>Desulfurococcales</taxon>
        <taxon>Pyrodictiaceae</taxon>
        <taxon>Hyperthermus</taxon>
    </lineage>
</organism>
<keyword evidence="8" id="KW-1185">Reference proteome</keyword>
<reference evidence="7 8" key="1">
    <citation type="journal article" date="2007" name="Archaea">
        <title>The genome of Hyperthermus butylicus: a sulfur-reducing, peptide fermenting, neutrophilic Crenarchaeote growing up to 108 degrees C.</title>
        <authorList>
            <person name="Brugger K."/>
            <person name="Chen L."/>
            <person name="Stark M."/>
            <person name="Zibat A."/>
            <person name="Redder P."/>
            <person name="Ruepp A."/>
            <person name="Awayez M."/>
            <person name="She Q."/>
            <person name="Garrett R.A."/>
            <person name="Klenk H.P."/>
        </authorList>
    </citation>
    <scope>NUCLEOTIDE SEQUENCE [LARGE SCALE GENOMIC DNA]</scope>
    <source>
        <strain evidence="8">DSM 5456 / JCM 9403 / PLM1-5</strain>
    </source>
</reference>
<evidence type="ECO:0000256" key="2">
    <source>
        <dbReference type="ARBA" id="ARBA00022692"/>
    </source>
</evidence>
<gene>
    <name evidence="7" type="ordered locus">Hbut_0189</name>
</gene>
<name>A2BJA0_HYPBU</name>
<sequence>MADVAVFLAALVASAMGIYGAITARNVIRLLVSIEIIFNSVLLEVAYIGFLSGLSVGFYSLLVTVIALTIAEIAIVIALTVLAFRKKQSLDMESMTEARG</sequence>
<evidence type="ECO:0000256" key="1">
    <source>
        <dbReference type="ARBA" id="ARBA00004141"/>
    </source>
</evidence>
<dbReference type="HOGENOM" id="CLU_2299305_0_0_2"/>
<evidence type="ECO:0000259" key="6">
    <source>
        <dbReference type="PROSITE" id="PS50928"/>
    </source>
</evidence>
<dbReference type="EnsemblBacteria" id="ABM80061">
    <property type="protein sequence ID" value="ABM80061"/>
    <property type="gene ID" value="Hbut_0189"/>
</dbReference>
<dbReference type="eggNOG" id="arCOG03073">
    <property type="taxonomic scope" value="Archaea"/>
</dbReference>
<accession>A2BJA0</accession>
<evidence type="ECO:0000313" key="8">
    <source>
        <dbReference type="Proteomes" id="UP000002593"/>
    </source>
</evidence>
<dbReference type="EMBL" id="CP000493">
    <property type="protein sequence ID" value="ABM80061.1"/>
    <property type="molecule type" value="Genomic_DNA"/>
</dbReference>